<dbReference type="PROSITE" id="PS50887">
    <property type="entry name" value="GGDEF"/>
    <property type="match status" value="1"/>
</dbReference>
<dbReference type="NCBIfam" id="TIGR00254">
    <property type="entry name" value="GGDEF"/>
    <property type="match status" value="1"/>
</dbReference>
<dbReference type="CDD" id="cd01949">
    <property type="entry name" value="GGDEF"/>
    <property type="match status" value="1"/>
</dbReference>
<name>A0ABW4MT07_9BACI</name>
<evidence type="ECO:0000313" key="3">
    <source>
        <dbReference type="Proteomes" id="UP001597227"/>
    </source>
</evidence>
<dbReference type="PANTHER" id="PTHR45138">
    <property type="entry name" value="REGULATORY COMPONENTS OF SENSORY TRANSDUCTION SYSTEM"/>
    <property type="match status" value="1"/>
</dbReference>
<reference evidence="3" key="1">
    <citation type="journal article" date="2019" name="Int. J. Syst. Evol. Microbiol.">
        <title>The Global Catalogue of Microorganisms (GCM) 10K type strain sequencing project: providing services to taxonomists for standard genome sequencing and annotation.</title>
        <authorList>
            <consortium name="The Broad Institute Genomics Platform"/>
            <consortium name="The Broad Institute Genome Sequencing Center for Infectious Disease"/>
            <person name="Wu L."/>
            <person name="Ma J."/>
        </authorList>
    </citation>
    <scope>NUCLEOTIDE SEQUENCE [LARGE SCALE GENOMIC DNA]</scope>
    <source>
        <strain evidence="3">CCUG 15531</strain>
    </source>
</reference>
<gene>
    <name evidence="2" type="ORF">ACFSFW_19730</name>
</gene>
<accession>A0ABW4MT07</accession>
<dbReference type="InterPro" id="IPR043128">
    <property type="entry name" value="Rev_trsase/Diguanyl_cyclase"/>
</dbReference>
<dbReference type="Pfam" id="PF00571">
    <property type="entry name" value="CBS"/>
    <property type="match status" value="1"/>
</dbReference>
<dbReference type="Gene3D" id="3.10.580.10">
    <property type="entry name" value="CBS-domain"/>
    <property type="match status" value="1"/>
</dbReference>
<dbReference type="SUPFAM" id="SSF54631">
    <property type="entry name" value="CBS-domain pair"/>
    <property type="match status" value="1"/>
</dbReference>
<dbReference type="RefSeq" id="WP_388040704.1">
    <property type="nucleotide sequence ID" value="NZ_JBHUEK010000029.1"/>
</dbReference>
<dbReference type="InterPro" id="IPR000644">
    <property type="entry name" value="CBS_dom"/>
</dbReference>
<proteinExistence type="predicted"/>
<dbReference type="SUPFAM" id="SSF55073">
    <property type="entry name" value="Nucleotide cyclase"/>
    <property type="match status" value="1"/>
</dbReference>
<feature type="domain" description="GGDEF" evidence="1">
    <location>
        <begin position="163"/>
        <end position="316"/>
    </location>
</feature>
<protein>
    <submittedName>
        <fullName evidence="2">GGDEF domain-containing protein</fullName>
    </submittedName>
</protein>
<evidence type="ECO:0000259" key="1">
    <source>
        <dbReference type="PROSITE" id="PS50887"/>
    </source>
</evidence>
<comment type="caution">
    <text evidence="2">The sequence shown here is derived from an EMBL/GenBank/DDBJ whole genome shotgun (WGS) entry which is preliminary data.</text>
</comment>
<dbReference type="InterPro" id="IPR046342">
    <property type="entry name" value="CBS_dom_sf"/>
</dbReference>
<dbReference type="Gene3D" id="3.30.70.270">
    <property type="match status" value="1"/>
</dbReference>
<sequence length="328" mass="37307">MDIVIGEIAKDSFIVSPSTKCEDVYTIFEKESSIEGIVVCMNHKPVGLVMKTHFFQRLSTKYGFDLFMKRTIDLVMDNEILIVDYSLPLTEVSSLAMNRKLEHIYDIVIVTKENAFFGIVSIRELIMKLAEIQIRNARYSNPLTGLPGNNVIKETLQEVLTFNRFSVLYIDIDSFKAFNDTYGFSKGDELIKETALILSEVITTTENEPSFIGHIGGDDFIATIPHHHYGAICDSIIERFTDSLQIFYSKEDFEKGYVTGISRQGVFEKLPLASISIAIIQNKKRPITSLEQLSKESAKVKSYCKSIRNSIYLTLEDYEENIKKKTLV</sequence>
<dbReference type="Pfam" id="PF00990">
    <property type="entry name" value="GGDEF"/>
    <property type="match status" value="1"/>
</dbReference>
<dbReference type="SMART" id="SM00267">
    <property type="entry name" value="GGDEF"/>
    <property type="match status" value="1"/>
</dbReference>
<dbReference type="Proteomes" id="UP001597227">
    <property type="component" value="Unassembled WGS sequence"/>
</dbReference>
<dbReference type="InterPro" id="IPR000160">
    <property type="entry name" value="GGDEF_dom"/>
</dbReference>
<dbReference type="InterPro" id="IPR050469">
    <property type="entry name" value="Diguanylate_Cyclase"/>
</dbReference>
<organism evidence="2 3">
    <name type="scientific">Fredinandcohnia salidurans</name>
    <dbReference type="NCBI Taxonomy" id="2595041"/>
    <lineage>
        <taxon>Bacteria</taxon>
        <taxon>Bacillati</taxon>
        <taxon>Bacillota</taxon>
        <taxon>Bacilli</taxon>
        <taxon>Bacillales</taxon>
        <taxon>Bacillaceae</taxon>
        <taxon>Fredinandcohnia</taxon>
    </lineage>
</organism>
<dbReference type="EMBL" id="JBHUEK010000029">
    <property type="protein sequence ID" value="MFD1780886.1"/>
    <property type="molecule type" value="Genomic_DNA"/>
</dbReference>
<dbReference type="InterPro" id="IPR029787">
    <property type="entry name" value="Nucleotide_cyclase"/>
</dbReference>
<keyword evidence="3" id="KW-1185">Reference proteome</keyword>
<evidence type="ECO:0000313" key="2">
    <source>
        <dbReference type="EMBL" id="MFD1780886.1"/>
    </source>
</evidence>
<dbReference type="PANTHER" id="PTHR45138:SF25">
    <property type="entry name" value="GGDEF DOMAIN PROTEIN"/>
    <property type="match status" value="1"/>
</dbReference>